<dbReference type="Gene3D" id="3.30.565.10">
    <property type="entry name" value="Histidine kinase-like ATPase, C-terminal domain"/>
    <property type="match status" value="1"/>
</dbReference>
<dbReference type="Pfam" id="PF02518">
    <property type="entry name" value="HATPase_c"/>
    <property type="match status" value="1"/>
</dbReference>
<dbReference type="GO" id="GO:0000155">
    <property type="term" value="F:phosphorelay sensor kinase activity"/>
    <property type="evidence" value="ECO:0007669"/>
    <property type="project" value="InterPro"/>
</dbReference>
<evidence type="ECO:0000313" key="5">
    <source>
        <dbReference type="EMBL" id="TCO78340.1"/>
    </source>
</evidence>
<dbReference type="InterPro" id="IPR036097">
    <property type="entry name" value="HisK_dim/P_sf"/>
</dbReference>
<dbReference type="PRINTS" id="PR00344">
    <property type="entry name" value="BCTRLSENSOR"/>
</dbReference>
<protein>
    <recommendedName>
        <fullName evidence="2">histidine kinase</fullName>
        <ecNumber evidence="2">2.7.13.3</ecNumber>
    </recommendedName>
</protein>
<dbReference type="Gene3D" id="3.30.450.20">
    <property type="entry name" value="PAS domain"/>
    <property type="match status" value="1"/>
</dbReference>
<reference evidence="5 6" key="1">
    <citation type="submission" date="2019-03" db="EMBL/GenBank/DDBJ databases">
        <title>Genomic Encyclopedia of Type Strains, Phase IV (KMG-IV): sequencing the most valuable type-strain genomes for metagenomic binning, comparative biology and taxonomic classification.</title>
        <authorList>
            <person name="Goeker M."/>
        </authorList>
    </citation>
    <scope>NUCLEOTIDE SEQUENCE [LARGE SCALE GENOMIC DNA]</scope>
    <source>
        <strain evidence="5 6">DSM 23344</strain>
    </source>
</reference>
<keyword evidence="6" id="KW-1185">Reference proteome</keyword>
<evidence type="ECO:0000256" key="2">
    <source>
        <dbReference type="ARBA" id="ARBA00012438"/>
    </source>
</evidence>
<dbReference type="OrthoDB" id="9772100at2"/>
<dbReference type="PANTHER" id="PTHR43065">
    <property type="entry name" value="SENSOR HISTIDINE KINASE"/>
    <property type="match status" value="1"/>
</dbReference>
<dbReference type="CDD" id="cd00082">
    <property type="entry name" value="HisKA"/>
    <property type="match status" value="1"/>
</dbReference>
<name>A0A4V2SC78_9GAMM</name>
<gene>
    <name evidence="5" type="ORF">EV688_101156</name>
</gene>
<dbReference type="PANTHER" id="PTHR43065:SF42">
    <property type="entry name" value="TWO-COMPONENT SENSOR PPRA"/>
    <property type="match status" value="1"/>
</dbReference>
<dbReference type="Gene3D" id="1.10.287.130">
    <property type="match status" value="1"/>
</dbReference>
<dbReference type="InterPro" id="IPR035965">
    <property type="entry name" value="PAS-like_dom_sf"/>
</dbReference>
<dbReference type="EMBL" id="SLWX01000001">
    <property type="protein sequence ID" value="TCO78340.1"/>
    <property type="molecule type" value="Genomic_DNA"/>
</dbReference>
<evidence type="ECO:0000313" key="6">
    <source>
        <dbReference type="Proteomes" id="UP000294980"/>
    </source>
</evidence>
<dbReference type="InterPro" id="IPR036890">
    <property type="entry name" value="HATPase_C_sf"/>
</dbReference>
<dbReference type="SUPFAM" id="SSF47384">
    <property type="entry name" value="Homodimeric domain of signal transducing histidine kinase"/>
    <property type="match status" value="1"/>
</dbReference>
<accession>A0A4V2SC78</accession>
<comment type="caution">
    <text evidence="5">The sequence shown here is derived from an EMBL/GenBank/DDBJ whole genome shotgun (WGS) entry which is preliminary data.</text>
</comment>
<dbReference type="AlphaFoldDB" id="A0A4V2SC78"/>
<evidence type="ECO:0000259" key="4">
    <source>
        <dbReference type="PROSITE" id="PS50109"/>
    </source>
</evidence>
<sequence length="576" mass="62289">MASTWATCRRIPATAMTESDSRRADTERLRALIDRLHGTYADIRELVGNDTDTVFHRDSGTHYVLPEAQGALRELERQARHFASERAAILDALPAQIALVDVNGDILAVNHDWRDSSRSLLGDDSPSYLGDNYLTVCENATGDGAEGAREVASGLRAVLSGQMPRFTYEYPCHAPNSRRWFLVTITTLEPEAASGAVVMHFDISARVLAQERAEQWRMRLGSVIDEAQVGILVHRQFQPLLANRELARLLGCTSPGDIMALADCSVLFPADHTRGHSLRPADDESVELITLRQAPGRDSERLVERRTFSIPWDAAAAQVEMLTDVTQQRVVEARLRQSQKMEALGQLTGGVAHDFNNLLTVILGNAELLTEALVDAPELAGLAELIAKSADRGAQLTSRLLSFSRQQPLRPRPVSINGLICGMRDMLARVLGEPVEVGVNCDQDIPPALVDPGQLEDALLNLSLNARDAMPDGGDLTLETGVVDMDEDDVVGELSPGRYVTLTVTDTGSGMDAATLSRAFEPFFSTKDVGKGSGLGLSMIFGFVSQSGGHLTLNSEPGKGTCATLYLPCAPALSGQ</sequence>
<dbReference type="SMART" id="SM00387">
    <property type="entry name" value="HATPase_c"/>
    <property type="match status" value="1"/>
</dbReference>
<organism evidence="5 6">
    <name type="scientific">Chromatocurvus halotolerans</name>
    <dbReference type="NCBI Taxonomy" id="1132028"/>
    <lineage>
        <taxon>Bacteria</taxon>
        <taxon>Pseudomonadati</taxon>
        <taxon>Pseudomonadota</taxon>
        <taxon>Gammaproteobacteria</taxon>
        <taxon>Cellvibrionales</taxon>
        <taxon>Halieaceae</taxon>
        <taxon>Chromatocurvus</taxon>
    </lineage>
</organism>
<keyword evidence="5" id="KW-0418">Kinase</keyword>
<dbReference type="InterPro" id="IPR004358">
    <property type="entry name" value="Sig_transdc_His_kin-like_C"/>
</dbReference>
<keyword evidence="5" id="KW-0808">Transferase</keyword>
<dbReference type="InterPro" id="IPR003661">
    <property type="entry name" value="HisK_dim/P_dom"/>
</dbReference>
<keyword evidence="3" id="KW-0597">Phosphoprotein</keyword>
<dbReference type="SUPFAM" id="SSF55785">
    <property type="entry name" value="PYP-like sensor domain (PAS domain)"/>
    <property type="match status" value="1"/>
</dbReference>
<dbReference type="Pfam" id="PF00512">
    <property type="entry name" value="HisKA"/>
    <property type="match status" value="1"/>
</dbReference>
<comment type="catalytic activity">
    <reaction evidence="1">
        <text>ATP + protein L-histidine = ADP + protein N-phospho-L-histidine.</text>
        <dbReference type="EC" id="2.7.13.3"/>
    </reaction>
</comment>
<dbReference type="InterPro" id="IPR005467">
    <property type="entry name" value="His_kinase_dom"/>
</dbReference>
<evidence type="ECO:0000256" key="1">
    <source>
        <dbReference type="ARBA" id="ARBA00000085"/>
    </source>
</evidence>
<dbReference type="SMART" id="SM00388">
    <property type="entry name" value="HisKA"/>
    <property type="match status" value="1"/>
</dbReference>
<evidence type="ECO:0000256" key="3">
    <source>
        <dbReference type="ARBA" id="ARBA00022553"/>
    </source>
</evidence>
<dbReference type="SUPFAM" id="SSF55874">
    <property type="entry name" value="ATPase domain of HSP90 chaperone/DNA topoisomerase II/histidine kinase"/>
    <property type="match status" value="1"/>
</dbReference>
<feature type="domain" description="Histidine kinase" evidence="4">
    <location>
        <begin position="350"/>
        <end position="571"/>
    </location>
</feature>
<dbReference type="InterPro" id="IPR003594">
    <property type="entry name" value="HATPase_dom"/>
</dbReference>
<dbReference type="Proteomes" id="UP000294980">
    <property type="component" value="Unassembled WGS sequence"/>
</dbReference>
<proteinExistence type="predicted"/>
<dbReference type="EC" id="2.7.13.3" evidence="2"/>
<dbReference type="PROSITE" id="PS50109">
    <property type="entry name" value="HIS_KIN"/>
    <property type="match status" value="1"/>
</dbReference>